<name>A0A420YHM1_9PEZI</name>
<sequence length="929" mass="105129">MGSGKRKEKLKPLARRAPGDQAKERHLRDRNGVLHDWNAPLPRGLVAQPAVRRVKSKHHSYFEFVENKDKKKKLEFQITTDKTPPPGYEFVPIGKPELTSACKELSREKDAMIFIVSDITSGIAPELSLALNRLGHHIRESIVAEARASLGETDVAGQSESNTAPDGGLEPIPESQEEINAQADAAIRDLFPRIPHIDRQQIIERSFRKGAKMGGKPLVGLNPEISLSRRVQLAVIAHIRHEHTRYDQLLRETTYANARKAVVPLCLDYLVKWRGDEETGRDQLDEILREVVVISDTEDEEDDEEEEEEADEDEDTEDTEPTSAENSDNEPGRSHGVVMSPVGGQERNVSTSYIGGYRDPREVRPNGQSTERERARTQRRARIRAGKGANTEQRGFQRYRAVRDQAWQQAVDRQRQGQDEVDPRVHPVPVADSGDARRVPQLAPEHVPGTYARAHTDHDVMYPKDSGHGAVYVGRPLSSALSPHVDNVHPGGFVVRSATRHRYRETPLREPQTINEPGRQVEPRYGAFGPSSGFQTVVSRPGLDLKDYLVPSIEPASPAAQLGSWQPRSDLRHADYHAQNAPPQEAENLPIFVRRLPADRRIMSPRPPSPAYGYASGSKAEYRDGHPVLPGMHVPVSRYLNQASREQYHQLPLRSTNGDHYVAIDDAVFRREEPLRMAVSRQEYAPRSDVHTRIERRPTGQEYRLQDRDADVLSGPSRPVVIDDYDIEQSEGSHPIMLRDRPRAVGRDHDRHGPIGRGQDAEIFFIRRATPAGRTVYDHNGVPDQADLYPIRTGLPDVPANATRVSENISHSHGVEPRRHDGWEAVGGRPRMEYRPEPEIHRYDPYDVQSQQLQEPRMYLPKQERVVRLEYVDYEHPDHGRGQPLYEGDRIYHPRHPASGQPPPDATYQTPSGPLYRKHPRQESVIYIE</sequence>
<comment type="caution">
    <text evidence="3">The sequence shown here is derived from an EMBL/GenBank/DDBJ whole genome shotgun (WGS) entry which is preliminary data.</text>
</comment>
<feature type="domain" description="DUF2293" evidence="2">
    <location>
        <begin position="186"/>
        <end position="274"/>
    </location>
</feature>
<protein>
    <recommendedName>
        <fullName evidence="2">DUF2293 domain-containing protein</fullName>
    </recommendedName>
</protein>
<dbReference type="PANTHER" id="PTHR38113:SF1">
    <property type="entry name" value="DUF2293 DOMAIN-CONTAINING PROTEIN"/>
    <property type="match status" value="1"/>
</dbReference>
<feature type="region of interest" description="Disordered" evidence="1">
    <location>
        <begin position="291"/>
        <end position="392"/>
    </location>
</feature>
<dbReference type="OrthoDB" id="5288828at2759"/>
<feature type="compositionally biased region" description="Basic and acidic residues" evidence="1">
    <location>
        <begin position="358"/>
        <end position="376"/>
    </location>
</feature>
<dbReference type="Pfam" id="PF10056">
    <property type="entry name" value="DUF2293"/>
    <property type="match status" value="1"/>
</dbReference>
<evidence type="ECO:0000313" key="3">
    <source>
        <dbReference type="EMBL" id="RKU47388.1"/>
    </source>
</evidence>
<evidence type="ECO:0000256" key="1">
    <source>
        <dbReference type="SAM" id="MobiDB-lite"/>
    </source>
</evidence>
<feature type="region of interest" description="Disordered" evidence="1">
    <location>
        <begin position="877"/>
        <end position="929"/>
    </location>
</feature>
<keyword evidence="4" id="KW-1185">Reference proteome</keyword>
<dbReference type="EMBL" id="QVQW01000009">
    <property type="protein sequence ID" value="RKU47388.1"/>
    <property type="molecule type" value="Genomic_DNA"/>
</dbReference>
<feature type="region of interest" description="Disordered" evidence="1">
    <location>
        <begin position="410"/>
        <end position="435"/>
    </location>
</feature>
<feature type="region of interest" description="Disordered" evidence="1">
    <location>
        <begin position="1"/>
        <end position="33"/>
    </location>
</feature>
<feature type="compositionally biased region" description="Acidic residues" evidence="1">
    <location>
        <begin position="296"/>
        <end position="320"/>
    </location>
</feature>
<dbReference type="AlphaFoldDB" id="A0A420YHM1"/>
<feature type="compositionally biased region" description="Basic and acidic residues" evidence="1">
    <location>
        <begin position="813"/>
        <end position="823"/>
    </location>
</feature>
<feature type="region of interest" description="Disordered" evidence="1">
    <location>
        <begin position="153"/>
        <end position="173"/>
    </location>
</feature>
<feature type="compositionally biased region" description="Basic and acidic residues" evidence="1">
    <location>
        <begin position="412"/>
        <end position="425"/>
    </location>
</feature>
<dbReference type="Proteomes" id="UP000275385">
    <property type="component" value="Unassembled WGS sequence"/>
</dbReference>
<evidence type="ECO:0000313" key="4">
    <source>
        <dbReference type="Proteomes" id="UP000275385"/>
    </source>
</evidence>
<feature type="compositionally biased region" description="Basic and acidic residues" evidence="1">
    <location>
        <begin position="17"/>
        <end position="33"/>
    </location>
</feature>
<evidence type="ECO:0000259" key="2">
    <source>
        <dbReference type="Pfam" id="PF10056"/>
    </source>
</evidence>
<feature type="compositionally biased region" description="Basic and acidic residues" evidence="1">
    <location>
        <begin position="877"/>
        <end position="892"/>
    </location>
</feature>
<reference evidence="3 4" key="1">
    <citation type="submission" date="2018-08" db="EMBL/GenBank/DDBJ databases">
        <title>Draft genome of the lignicolous fungus Coniochaeta pulveracea.</title>
        <authorList>
            <person name="Borstlap C.J."/>
            <person name="De Witt R.N."/>
            <person name="Botha A."/>
            <person name="Volschenk H."/>
        </authorList>
    </citation>
    <scope>NUCLEOTIDE SEQUENCE [LARGE SCALE GENOMIC DNA]</scope>
    <source>
        <strain evidence="3 4">CAB683</strain>
    </source>
</reference>
<gene>
    <name evidence="3" type="ORF">DL546_007216</name>
</gene>
<dbReference type="InterPro" id="IPR018744">
    <property type="entry name" value="DUF2293"/>
</dbReference>
<feature type="region of interest" description="Disordered" evidence="1">
    <location>
        <begin position="809"/>
        <end position="830"/>
    </location>
</feature>
<organism evidence="3 4">
    <name type="scientific">Coniochaeta pulveracea</name>
    <dbReference type="NCBI Taxonomy" id="177199"/>
    <lineage>
        <taxon>Eukaryota</taxon>
        <taxon>Fungi</taxon>
        <taxon>Dikarya</taxon>
        <taxon>Ascomycota</taxon>
        <taxon>Pezizomycotina</taxon>
        <taxon>Sordariomycetes</taxon>
        <taxon>Sordariomycetidae</taxon>
        <taxon>Coniochaetales</taxon>
        <taxon>Coniochaetaceae</taxon>
        <taxon>Coniochaeta</taxon>
    </lineage>
</organism>
<dbReference type="PANTHER" id="PTHR38113">
    <property type="match status" value="1"/>
</dbReference>
<feature type="compositionally biased region" description="Basic residues" evidence="1">
    <location>
        <begin position="1"/>
        <end position="14"/>
    </location>
</feature>
<proteinExistence type="predicted"/>
<accession>A0A420YHM1</accession>